<keyword evidence="3 6" id="KW-0812">Transmembrane</keyword>
<dbReference type="EMBL" id="QKZL01000005">
    <property type="protein sequence ID" value="PZX17116.1"/>
    <property type="molecule type" value="Genomic_DNA"/>
</dbReference>
<dbReference type="CDD" id="cd15904">
    <property type="entry name" value="TSPO_MBR"/>
    <property type="match status" value="1"/>
</dbReference>
<dbReference type="Gene3D" id="1.20.1260.100">
    <property type="entry name" value="TspO/MBR protein"/>
    <property type="match status" value="1"/>
</dbReference>
<feature type="transmembrane region" description="Helical" evidence="6">
    <location>
        <begin position="67"/>
        <end position="85"/>
    </location>
</feature>
<dbReference type="AlphaFoldDB" id="A0A2W7NUT6"/>
<feature type="transmembrane region" description="Helical" evidence="6">
    <location>
        <begin position="124"/>
        <end position="142"/>
    </location>
</feature>
<evidence type="ECO:0000313" key="8">
    <source>
        <dbReference type="EMBL" id="PZX17116.1"/>
    </source>
</evidence>
<sequence>MDWTLFLIFLFSCGAAAATGAAFKPGRWYEALEKPSWTPPNWVFPVAWTLLYLFMSFAAARVAVEPLNAYAMAFFAMQIAFNTLWTPVFFGLHNTRGGLVVIAFLWFAVAGTLFTFLERDLLAGLLIVPYLAWVTIAAALNFEVWRLNRHAPMAT</sequence>
<evidence type="ECO:0000256" key="5">
    <source>
        <dbReference type="ARBA" id="ARBA00023136"/>
    </source>
</evidence>
<dbReference type="PANTHER" id="PTHR10057">
    <property type="entry name" value="PERIPHERAL-TYPE BENZODIAZEPINE RECEPTOR"/>
    <property type="match status" value="1"/>
</dbReference>
<feature type="transmembrane region" description="Helical" evidence="6">
    <location>
        <begin position="42"/>
        <end position="60"/>
    </location>
</feature>
<organism evidence="8 9">
    <name type="scientific">Palleronia aestuarii</name>
    <dbReference type="NCBI Taxonomy" id="568105"/>
    <lineage>
        <taxon>Bacteria</taxon>
        <taxon>Pseudomonadati</taxon>
        <taxon>Pseudomonadota</taxon>
        <taxon>Alphaproteobacteria</taxon>
        <taxon>Rhodobacterales</taxon>
        <taxon>Roseobacteraceae</taxon>
        <taxon>Palleronia</taxon>
    </lineage>
</organism>
<comment type="subcellular location">
    <subcellularLocation>
        <location evidence="1">Membrane</location>
        <topology evidence="1">Multi-pass membrane protein</topology>
    </subcellularLocation>
</comment>
<keyword evidence="4 6" id="KW-1133">Transmembrane helix</keyword>
<dbReference type="FunFam" id="1.20.1260.100:FF:000001">
    <property type="entry name" value="translocator protein 2"/>
    <property type="match status" value="1"/>
</dbReference>
<evidence type="ECO:0000313" key="9">
    <source>
        <dbReference type="Proteomes" id="UP000248916"/>
    </source>
</evidence>
<dbReference type="GO" id="GO:0016020">
    <property type="term" value="C:membrane"/>
    <property type="evidence" value="ECO:0007669"/>
    <property type="project" value="UniProtKB-SubCell"/>
</dbReference>
<gene>
    <name evidence="8" type="ORF">LX81_01748</name>
</gene>
<evidence type="ECO:0000256" key="1">
    <source>
        <dbReference type="ARBA" id="ARBA00004141"/>
    </source>
</evidence>
<name>A0A2W7NUT6_9RHOB</name>
<evidence type="ECO:0000256" key="7">
    <source>
        <dbReference type="SAM" id="SignalP"/>
    </source>
</evidence>
<evidence type="ECO:0000256" key="2">
    <source>
        <dbReference type="ARBA" id="ARBA00007524"/>
    </source>
</evidence>
<feature type="transmembrane region" description="Helical" evidence="6">
    <location>
        <begin position="97"/>
        <end position="117"/>
    </location>
</feature>
<reference evidence="8 9" key="1">
    <citation type="submission" date="2018-06" db="EMBL/GenBank/DDBJ databases">
        <title>Genomic Encyclopedia of Archaeal and Bacterial Type Strains, Phase II (KMG-II): from individual species to whole genera.</title>
        <authorList>
            <person name="Goeker M."/>
        </authorList>
    </citation>
    <scope>NUCLEOTIDE SEQUENCE [LARGE SCALE GENOMIC DNA]</scope>
    <source>
        <strain evidence="8 9">DSM 22009</strain>
    </source>
</reference>
<feature type="chain" id="PRO_5015876948" evidence="7">
    <location>
        <begin position="18"/>
        <end position="155"/>
    </location>
</feature>
<dbReference type="PIRSF" id="PIRSF005859">
    <property type="entry name" value="PBR"/>
    <property type="match status" value="1"/>
</dbReference>
<dbReference type="Pfam" id="PF03073">
    <property type="entry name" value="TspO_MBR"/>
    <property type="match status" value="1"/>
</dbReference>
<keyword evidence="9" id="KW-1185">Reference proteome</keyword>
<protein>
    <submittedName>
        <fullName evidence="8">TspO/MBR related protein</fullName>
    </submittedName>
</protein>
<keyword evidence="7" id="KW-0732">Signal</keyword>
<accession>A0A2W7NUT6</accession>
<dbReference type="Proteomes" id="UP000248916">
    <property type="component" value="Unassembled WGS sequence"/>
</dbReference>
<dbReference type="InterPro" id="IPR004307">
    <property type="entry name" value="TspO_MBR"/>
</dbReference>
<dbReference type="PANTHER" id="PTHR10057:SF0">
    <property type="entry name" value="TRANSLOCATOR PROTEIN"/>
    <property type="match status" value="1"/>
</dbReference>
<evidence type="ECO:0000256" key="6">
    <source>
        <dbReference type="SAM" id="Phobius"/>
    </source>
</evidence>
<dbReference type="NCBIfam" id="NF047825">
    <property type="entry name" value="T-richsensTspOAlph"/>
    <property type="match status" value="1"/>
</dbReference>
<dbReference type="RefSeq" id="WP_111536891.1">
    <property type="nucleotide sequence ID" value="NZ_QKZL01000005.1"/>
</dbReference>
<dbReference type="OrthoDB" id="9795496at2"/>
<proteinExistence type="inferred from homology"/>
<keyword evidence="5 6" id="KW-0472">Membrane</keyword>
<evidence type="ECO:0000256" key="4">
    <source>
        <dbReference type="ARBA" id="ARBA00022989"/>
    </source>
</evidence>
<comment type="caution">
    <text evidence="8">The sequence shown here is derived from an EMBL/GenBank/DDBJ whole genome shotgun (WGS) entry which is preliminary data.</text>
</comment>
<evidence type="ECO:0000256" key="3">
    <source>
        <dbReference type="ARBA" id="ARBA00022692"/>
    </source>
</evidence>
<comment type="similarity">
    <text evidence="2">Belongs to the TspO/BZRP family.</text>
</comment>
<dbReference type="GO" id="GO:0033013">
    <property type="term" value="P:tetrapyrrole metabolic process"/>
    <property type="evidence" value="ECO:0007669"/>
    <property type="project" value="UniProtKB-ARBA"/>
</dbReference>
<feature type="signal peptide" evidence="7">
    <location>
        <begin position="1"/>
        <end position="17"/>
    </location>
</feature>
<dbReference type="InterPro" id="IPR038330">
    <property type="entry name" value="TspO/MBR-related_sf"/>
</dbReference>